<dbReference type="Pfam" id="PF14198">
    <property type="entry name" value="TnpV"/>
    <property type="match status" value="1"/>
</dbReference>
<dbReference type="RefSeq" id="WP_087257631.1">
    <property type="nucleotide sequence ID" value="NZ_NFLB01000013.1"/>
</dbReference>
<name>A0A1Y4QGB4_9FIRM</name>
<comment type="caution">
    <text evidence="1">The sequence shown here is derived from an EMBL/GenBank/DDBJ whole genome shotgun (WGS) entry which is preliminary data.</text>
</comment>
<dbReference type="InterPro" id="IPR026989">
    <property type="entry name" value="TnpV"/>
</dbReference>
<dbReference type="EMBL" id="NFLB01000013">
    <property type="protein sequence ID" value="OUQ04257.1"/>
    <property type="molecule type" value="Genomic_DNA"/>
</dbReference>
<evidence type="ECO:0000313" key="2">
    <source>
        <dbReference type="Proteomes" id="UP000196258"/>
    </source>
</evidence>
<organism evidence="1 2">
    <name type="scientific">Thomasclavelia spiroformis</name>
    <dbReference type="NCBI Taxonomy" id="29348"/>
    <lineage>
        <taxon>Bacteria</taxon>
        <taxon>Bacillati</taxon>
        <taxon>Bacillota</taxon>
        <taxon>Erysipelotrichia</taxon>
        <taxon>Erysipelotrichales</taxon>
        <taxon>Coprobacillaceae</taxon>
        <taxon>Thomasclavelia</taxon>
    </lineage>
</organism>
<protein>
    <submittedName>
        <fullName evidence="1">TnpV protein</fullName>
    </submittedName>
</protein>
<reference evidence="2" key="1">
    <citation type="submission" date="2017-04" db="EMBL/GenBank/DDBJ databases">
        <title>Function of individual gut microbiota members based on whole genome sequencing of pure cultures obtained from chicken caecum.</title>
        <authorList>
            <person name="Medvecky M."/>
            <person name="Cejkova D."/>
            <person name="Polansky O."/>
            <person name="Karasova D."/>
            <person name="Kubasova T."/>
            <person name="Cizek A."/>
            <person name="Rychlik I."/>
        </authorList>
    </citation>
    <scope>NUCLEOTIDE SEQUENCE [LARGE SCALE GENOMIC DNA]</scope>
    <source>
        <strain evidence="2">An149</strain>
    </source>
</reference>
<gene>
    <name evidence="1" type="ORF">B5E91_11210</name>
</gene>
<sequence length="117" mass="14150">MKEMKYQQVGDYEFPVLKGEESLPNLTRFGRMYLKYLKENYKAHYLALLAENKLNDELLSMDQQMKDRYDVLVKQLMEERNVNEELKEKDQIRWVQEMNNIRNVVDEIVIKEMIEVG</sequence>
<dbReference type="AlphaFoldDB" id="A0A1Y4QGB4"/>
<dbReference type="Proteomes" id="UP000196258">
    <property type="component" value="Unassembled WGS sequence"/>
</dbReference>
<proteinExistence type="predicted"/>
<accession>A0A1Y4QGB4</accession>
<evidence type="ECO:0000313" key="1">
    <source>
        <dbReference type="EMBL" id="OUQ04257.1"/>
    </source>
</evidence>